<dbReference type="AlphaFoldDB" id="A0A9J5YHX1"/>
<comment type="caution">
    <text evidence="1">The sequence shown here is derived from an EMBL/GenBank/DDBJ whole genome shotgun (WGS) entry which is preliminary data.</text>
</comment>
<dbReference type="EMBL" id="JACXVP010000006">
    <property type="protein sequence ID" value="KAG5599906.1"/>
    <property type="molecule type" value="Genomic_DNA"/>
</dbReference>
<protein>
    <submittedName>
        <fullName evidence="1">Uncharacterized protein</fullName>
    </submittedName>
</protein>
<proteinExistence type="predicted"/>
<accession>A0A9J5YHX1</accession>
<evidence type="ECO:0000313" key="1">
    <source>
        <dbReference type="EMBL" id="KAG5599906.1"/>
    </source>
</evidence>
<reference evidence="1 2" key="1">
    <citation type="submission" date="2020-09" db="EMBL/GenBank/DDBJ databases">
        <title>De no assembly of potato wild relative species, Solanum commersonii.</title>
        <authorList>
            <person name="Cho K."/>
        </authorList>
    </citation>
    <scope>NUCLEOTIDE SEQUENCE [LARGE SCALE GENOMIC DNA]</scope>
    <source>
        <strain evidence="1">LZ3.2</strain>
        <tissue evidence="1">Leaf</tissue>
    </source>
</reference>
<sequence>MLGRICSLNATCNHHCLLWLLMQKYHFAVVTNKPTDVRITGCLIEYLSGVPKRKPNFWRFLSL</sequence>
<dbReference type="Proteomes" id="UP000824120">
    <property type="component" value="Chromosome 6"/>
</dbReference>
<organism evidence="1 2">
    <name type="scientific">Solanum commersonii</name>
    <name type="common">Commerson's wild potato</name>
    <name type="synonym">Commerson's nightshade</name>
    <dbReference type="NCBI Taxonomy" id="4109"/>
    <lineage>
        <taxon>Eukaryota</taxon>
        <taxon>Viridiplantae</taxon>
        <taxon>Streptophyta</taxon>
        <taxon>Embryophyta</taxon>
        <taxon>Tracheophyta</taxon>
        <taxon>Spermatophyta</taxon>
        <taxon>Magnoliopsida</taxon>
        <taxon>eudicotyledons</taxon>
        <taxon>Gunneridae</taxon>
        <taxon>Pentapetalae</taxon>
        <taxon>asterids</taxon>
        <taxon>lamiids</taxon>
        <taxon>Solanales</taxon>
        <taxon>Solanaceae</taxon>
        <taxon>Solanoideae</taxon>
        <taxon>Solaneae</taxon>
        <taxon>Solanum</taxon>
    </lineage>
</organism>
<gene>
    <name evidence="1" type="ORF">H5410_031276</name>
</gene>
<keyword evidence="2" id="KW-1185">Reference proteome</keyword>
<evidence type="ECO:0000313" key="2">
    <source>
        <dbReference type="Proteomes" id="UP000824120"/>
    </source>
</evidence>
<name>A0A9J5YHX1_SOLCO</name>